<evidence type="ECO:0000256" key="4">
    <source>
        <dbReference type="ARBA" id="ARBA00022475"/>
    </source>
</evidence>
<sequence length="334" mass="35936">MTTAANTANTATATPAATANPETPETRSDPEYALEIVDLCIDVDKHGERVPAVKNLTIRVKAGESHGLVGESGSGKSLTLRAVMGLFAKGAYYRSGYIRICGHEVLGPDTPDYDPSMRGKGVSMVFQEPAVALNPIMKVGWQIVDAVREQEHLSRAEAKARAIELMTSVGITNPEDRFDAYPFELSGGMRQRVMIAAAIACKPKVLLCDEPTTALDVTIQEQILEIFRDIAKSGTALLYVTHDLAVVSQLCETLSVIYHGAIVEEGTLRRVFDDPQDDYTRQLLSSTPYLKGSMKAAKASTKQAAGNGRATAQSETARSQTAQSETAQSEAKGE</sequence>
<proteinExistence type="inferred from homology"/>
<dbReference type="GO" id="GO:0016887">
    <property type="term" value="F:ATP hydrolysis activity"/>
    <property type="evidence" value="ECO:0007669"/>
    <property type="project" value="InterPro"/>
</dbReference>
<keyword evidence="3" id="KW-0813">Transport</keyword>
<dbReference type="PANTHER" id="PTHR43297:SF2">
    <property type="entry name" value="DIPEPTIDE TRANSPORT ATP-BINDING PROTEIN DPPD"/>
    <property type="match status" value="1"/>
</dbReference>
<evidence type="ECO:0000256" key="7">
    <source>
        <dbReference type="ARBA" id="ARBA00023136"/>
    </source>
</evidence>
<keyword evidence="5" id="KW-0547">Nucleotide-binding</keyword>
<feature type="compositionally biased region" description="Low complexity" evidence="8">
    <location>
        <begin position="1"/>
        <end position="23"/>
    </location>
</feature>
<evidence type="ECO:0000256" key="6">
    <source>
        <dbReference type="ARBA" id="ARBA00022840"/>
    </source>
</evidence>
<dbReference type="InterPro" id="IPR003439">
    <property type="entry name" value="ABC_transporter-like_ATP-bd"/>
</dbReference>
<evidence type="ECO:0000259" key="9">
    <source>
        <dbReference type="PROSITE" id="PS50893"/>
    </source>
</evidence>
<feature type="region of interest" description="Disordered" evidence="8">
    <location>
        <begin position="295"/>
        <end position="334"/>
    </location>
</feature>
<evidence type="ECO:0000313" key="11">
    <source>
        <dbReference type="Proteomes" id="UP000231451"/>
    </source>
</evidence>
<keyword evidence="7" id="KW-0472">Membrane</keyword>
<dbReference type="PROSITE" id="PS00211">
    <property type="entry name" value="ABC_TRANSPORTER_1"/>
    <property type="match status" value="1"/>
</dbReference>
<gene>
    <name evidence="10" type="ORF">CSQ87_00095</name>
</gene>
<dbReference type="CDD" id="cd03257">
    <property type="entry name" value="ABC_NikE_OppD_transporters"/>
    <property type="match status" value="1"/>
</dbReference>
<feature type="domain" description="ABC transporter" evidence="9">
    <location>
        <begin position="34"/>
        <end position="284"/>
    </location>
</feature>
<name>A0A2M9HGR5_9BIFI</name>
<dbReference type="GO" id="GO:0005886">
    <property type="term" value="C:plasma membrane"/>
    <property type="evidence" value="ECO:0007669"/>
    <property type="project" value="UniProtKB-SubCell"/>
</dbReference>
<reference evidence="10 11" key="1">
    <citation type="submission" date="2017-10" db="EMBL/GenBank/DDBJ databases">
        <title>Draft genome sequences of strains TRE 1, TRE 9, TRE H and TRI 7, isolated from tamarins, belonging to four potential novel Bifidobacterium species.</title>
        <authorList>
            <person name="Mattarelli P."/>
            <person name="Modesto M."/>
            <person name="Puglisi E."/>
            <person name="Morelli L."/>
            <person name="Spezio C."/>
            <person name="Bonetti A."/>
            <person name="Sandri C."/>
        </authorList>
    </citation>
    <scope>NUCLEOTIDE SEQUENCE [LARGE SCALE GENOMIC DNA]</scope>
    <source>
        <strain evidence="11">TRI7</strain>
    </source>
</reference>
<organism evidence="10 11">
    <name type="scientific">Bifidobacterium simiarum</name>
    <dbReference type="NCBI Taxonomy" id="2045441"/>
    <lineage>
        <taxon>Bacteria</taxon>
        <taxon>Bacillati</taxon>
        <taxon>Actinomycetota</taxon>
        <taxon>Actinomycetes</taxon>
        <taxon>Bifidobacteriales</taxon>
        <taxon>Bifidobacteriaceae</taxon>
        <taxon>Bifidobacterium</taxon>
    </lineage>
</organism>
<accession>A0A2M9HGR5</accession>
<dbReference type="EMBL" id="PEBK01000001">
    <property type="protein sequence ID" value="PJM75989.1"/>
    <property type="molecule type" value="Genomic_DNA"/>
</dbReference>
<evidence type="ECO:0000256" key="5">
    <source>
        <dbReference type="ARBA" id="ARBA00022741"/>
    </source>
</evidence>
<keyword evidence="6 10" id="KW-0067">ATP-binding</keyword>
<protein>
    <submittedName>
        <fullName evidence="10">Peptide ABC transporter ATP-binding protein</fullName>
    </submittedName>
</protein>
<dbReference type="InterPro" id="IPR050388">
    <property type="entry name" value="ABC_Ni/Peptide_Import"/>
</dbReference>
<evidence type="ECO:0000256" key="1">
    <source>
        <dbReference type="ARBA" id="ARBA00004202"/>
    </source>
</evidence>
<keyword evidence="11" id="KW-1185">Reference proteome</keyword>
<dbReference type="OrthoDB" id="3677453at2"/>
<dbReference type="PANTHER" id="PTHR43297">
    <property type="entry name" value="OLIGOPEPTIDE TRANSPORT ATP-BINDING PROTEIN APPD"/>
    <property type="match status" value="1"/>
</dbReference>
<dbReference type="InterPro" id="IPR017871">
    <property type="entry name" value="ABC_transporter-like_CS"/>
</dbReference>
<dbReference type="AlphaFoldDB" id="A0A2M9HGR5"/>
<dbReference type="InterPro" id="IPR003593">
    <property type="entry name" value="AAA+_ATPase"/>
</dbReference>
<dbReference type="InterPro" id="IPR027417">
    <property type="entry name" value="P-loop_NTPase"/>
</dbReference>
<dbReference type="Proteomes" id="UP000231451">
    <property type="component" value="Unassembled WGS sequence"/>
</dbReference>
<dbReference type="Pfam" id="PF00005">
    <property type="entry name" value="ABC_tran"/>
    <property type="match status" value="1"/>
</dbReference>
<comment type="caution">
    <text evidence="10">The sequence shown here is derived from an EMBL/GenBank/DDBJ whole genome shotgun (WGS) entry which is preliminary data.</text>
</comment>
<keyword evidence="4" id="KW-1003">Cell membrane</keyword>
<comment type="similarity">
    <text evidence="2">Belongs to the ABC transporter superfamily.</text>
</comment>
<feature type="compositionally biased region" description="Polar residues" evidence="8">
    <location>
        <begin position="300"/>
        <end position="334"/>
    </location>
</feature>
<evidence type="ECO:0000313" key="10">
    <source>
        <dbReference type="EMBL" id="PJM75989.1"/>
    </source>
</evidence>
<dbReference type="PROSITE" id="PS50893">
    <property type="entry name" value="ABC_TRANSPORTER_2"/>
    <property type="match status" value="1"/>
</dbReference>
<feature type="region of interest" description="Disordered" evidence="8">
    <location>
        <begin position="1"/>
        <end position="29"/>
    </location>
</feature>
<evidence type="ECO:0000256" key="8">
    <source>
        <dbReference type="SAM" id="MobiDB-lite"/>
    </source>
</evidence>
<comment type="subcellular location">
    <subcellularLocation>
        <location evidence="1">Cell membrane</location>
        <topology evidence="1">Peripheral membrane protein</topology>
    </subcellularLocation>
</comment>
<evidence type="ECO:0000256" key="2">
    <source>
        <dbReference type="ARBA" id="ARBA00005417"/>
    </source>
</evidence>
<dbReference type="Gene3D" id="3.40.50.300">
    <property type="entry name" value="P-loop containing nucleotide triphosphate hydrolases"/>
    <property type="match status" value="1"/>
</dbReference>
<dbReference type="SMART" id="SM00382">
    <property type="entry name" value="AAA"/>
    <property type="match status" value="1"/>
</dbReference>
<dbReference type="RefSeq" id="WP_100511824.1">
    <property type="nucleotide sequence ID" value="NZ_PEBK01000001.1"/>
</dbReference>
<evidence type="ECO:0000256" key="3">
    <source>
        <dbReference type="ARBA" id="ARBA00022448"/>
    </source>
</evidence>
<dbReference type="SUPFAM" id="SSF52540">
    <property type="entry name" value="P-loop containing nucleoside triphosphate hydrolases"/>
    <property type="match status" value="1"/>
</dbReference>
<dbReference type="GO" id="GO:0005524">
    <property type="term" value="F:ATP binding"/>
    <property type="evidence" value="ECO:0007669"/>
    <property type="project" value="UniProtKB-KW"/>
</dbReference>